<dbReference type="GeneID" id="36134164"/>
<gene>
    <name evidence="10" type="ordered locus">Hfelis_14840</name>
</gene>
<evidence type="ECO:0000313" key="10">
    <source>
        <dbReference type="EMBL" id="CBY83568.1"/>
    </source>
</evidence>
<dbReference type="KEGG" id="hfe:HFELIS_14840"/>
<evidence type="ECO:0000313" key="11">
    <source>
        <dbReference type="Proteomes" id="UP000007934"/>
    </source>
</evidence>
<dbReference type="InterPro" id="IPR012695">
    <property type="entry name" value="PrpB"/>
</dbReference>
<dbReference type="AlphaFoldDB" id="E7AAV6"/>
<comment type="function">
    <text evidence="9">Catalyzes the thermodynamically favored C-C bond cleavage of (2R,3S)-2-methylisocitrate to yield pyruvate and succinate.</text>
</comment>
<dbReference type="HOGENOM" id="CLU_027389_3_2_7"/>
<name>E7AAV6_HELFC</name>
<comment type="catalytic activity">
    <reaction evidence="1 9">
        <text>(2S,3R)-3-hydroxybutane-1,2,3-tricarboxylate = pyruvate + succinate</text>
        <dbReference type="Rhea" id="RHEA:16809"/>
        <dbReference type="ChEBI" id="CHEBI:15361"/>
        <dbReference type="ChEBI" id="CHEBI:30031"/>
        <dbReference type="ChEBI" id="CHEBI:57429"/>
        <dbReference type="EC" id="4.1.3.30"/>
    </reaction>
</comment>
<keyword evidence="5" id="KW-0460">Magnesium</keyword>
<dbReference type="InterPro" id="IPR018523">
    <property type="entry name" value="Isocitrate_lyase_ph_CS"/>
</dbReference>
<evidence type="ECO:0000256" key="1">
    <source>
        <dbReference type="ARBA" id="ARBA00001050"/>
    </source>
</evidence>
<keyword evidence="4" id="KW-0479">Metal-binding</keyword>
<evidence type="ECO:0000256" key="4">
    <source>
        <dbReference type="ARBA" id="ARBA00022723"/>
    </source>
</evidence>
<comment type="function">
    <text evidence="8">Involved in the catabolism of short chain fatty acids (SCFA) via the 2-methylcitrate cycle I (propionate degradation route). Catalyzes the thermodynamically favored C-C bond cleavage of (2R,3S)-2-methylisocitrate to yield pyruvate and succinate via an alpha-carboxy-carbanion intermediate.</text>
</comment>
<dbReference type="InterPro" id="IPR015813">
    <property type="entry name" value="Pyrv/PenolPyrv_kinase-like_dom"/>
</dbReference>
<evidence type="ECO:0000256" key="9">
    <source>
        <dbReference type="RuleBase" id="RU361121"/>
    </source>
</evidence>
<evidence type="ECO:0000256" key="6">
    <source>
        <dbReference type="ARBA" id="ARBA00023239"/>
    </source>
</evidence>
<dbReference type="PANTHER" id="PTHR42905:SF5">
    <property type="entry name" value="CARBOXYVINYL-CARBOXYPHOSPHONATE PHOSPHORYLMUTASE, CHLOROPLASTIC"/>
    <property type="match status" value="1"/>
</dbReference>
<protein>
    <recommendedName>
        <fullName evidence="9">Methylisocitrate lyase</fullName>
        <ecNumber evidence="9">4.1.3.30</ecNumber>
    </recommendedName>
</protein>
<evidence type="ECO:0000256" key="2">
    <source>
        <dbReference type="ARBA" id="ARBA00001946"/>
    </source>
</evidence>
<dbReference type="RefSeq" id="WP_013469931.1">
    <property type="nucleotide sequence ID" value="NC_014810.2"/>
</dbReference>
<evidence type="ECO:0000256" key="8">
    <source>
        <dbReference type="ARBA" id="ARBA00057039"/>
    </source>
</evidence>
<keyword evidence="6 9" id="KW-0456">Lyase</keyword>
<dbReference type="Gene3D" id="3.20.20.60">
    <property type="entry name" value="Phosphoenolpyruvate-binding domains"/>
    <property type="match status" value="1"/>
</dbReference>
<dbReference type="CDD" id="cd00377">
    <property type="entry name" value="ICL_PEPM"/>
    <property type="match status" value="1"/>
</dbReference>
<dbReference type="GO" id="GO:0019629">
    <property type="term" value="P:propionate catabolic process, 2-methylcitrate cycle"/>
    <property type="evidence" value="ECO:0007669"/>
    <property type="project" value="InterPro"/>
</dbReference>
<dbReference type="Proteomes" id="UP000007934">
    <property type="component" value="Chromosome"/>
</dbReference>
<dbReference type="PANTHER" id="PTHR42905">
    <property type="entry name" value="PHOSPHOENOLPYRUVATE CARBOXYLASE"/>
    <property type="match status" value="1"/>
</dbReference>
<comment type="similarity">
    <text evidence="3 9">Belongs to the isocitrate lyase/PEP mutase superfamily. Methylisocitrate lyase family.</text>
</comment>
<evidence type="ECO:0000256" key="3">
    <source>
        <dbReference type="ARBA" id="ARBA00009282"/>
    </source>
</evidence>
<organism evidence="10 11">
    <name type="scientific">Helicobacter felis (strain ATCC 49179 / CCUG 28539 / NCTC 12436 / CS1)</name>
    <dbReference type="NCBI Taxonomy" id="936155"/>
    <lineage>
        <taxon>Bacteria</taxon>
        <taxon>Pseudomonadati</taxon>
        <taxon>Campylobacterota</taxon>
        <taxon>Epsilonproteobacteria</taxon>
        <taxon>Campylobacterales</taxon>
        <taxon>Helicobacteraceae</taxon>
        <taxon>Helicobacter</taxon>
    </lineage>
</organism>
<dbReference type="UniPathway" id="UPA00946"/>
<comment type="subunit">
    <text evidence="7">Homotetramer; dimer of dimers.</text>
</comment>
<dbReference type="eggNOG" id="COG2513">
    <property type="taxonomic scope" value="Bacteria"/>
</dbReference>
<dbReference type="Pfam" id="PF13714">
    <property type="entry name" value="PEP_mutase"/>
    <property type="match status" value="1"/>
</dbReference>
<dbReference type="SUPFAM" id="SSF51621">
    <property type="entry name" value="Phosphoenolpyruvate/pyruvate domain"/>
    <property type="match status" value="1"/>
</dbReference>
<sequence>MRAGERFRKALATHAPLQIVGTINAYQALQARKVGHHALYLSGAGVANASYGLPDLGITGLEEVCVDVRRICGACDLPLIVDADTGFGPAFSVARTITQLIKSGAAGAHIEDQVSAKRCGHRPNKECVETSEMCDRLYMANKARKLDPSFYLIARTDAYAKEGLEATIARAQAYIKAGADAIFAEALSSLEEYKAFVQALKVPILANITEFGRTPLFSLEELKGVGVEMVLYPLSAFRAMNKAALEVYEDLKIKGTQQGQIERMQTRQELYETLDYYSYEAQIDALLKRP</sequence>
<accession>E7AAV6</accession>
<evidence type="ECO:0000256" key="7">
    <source>
        <dbReference type="ARBA" id="ARBA00044762"/>
    </source>
</evidence>
<dbReference type="NCBIfam" id="TIGR02317">
    <property type="entry name" value="prpB"/>
    <property type="match status" value="1"/>
</dbReference>
<dbReference type="GO" id="GO:0046421">
    <property type="term" value="F:methylisocitrate lyase activity"/>
    <property type="evidence" value="ECO:0007669"/>
    <property type="project" value="UniProtKB-EC"/>
</dbReference>
<dbReference type="NCBIfam" id="NF008455">
    <property type="entry name" value="PRK11320.1"/>
    <property type="match status" value="1"/>
</dbReference>
<comment type="pathway">
    <text evidence="9">Organic acid metabolism; propanoate degradation.</text>
</comment>
<dbReference type="STRING" id="936155.HFELIS_14840"/>
<dbReference type="FunFam" id="3.20.20.60:FF:000009">
    <property type="entry name" value="2-methylisocitrate lyase"/>
    <property type="match status" value="1"/>
</dbReference>
<comment type="cofactor">
    <cofactor evidence="2">
        <name>Mg(2+)</name>
        <dbReference type="ChEBI" id="CHEBI:18420"/>
    </cofactor>
</comment>
<dbReference type="EMBL" id="FQ670179">
    <property type="protein sequence ID" value="CBY83568.1"/>
    <property type="molecule type" value="Genomic_DNA"/>
</dbReference>
<reference evidence="10 11" key="1">
    <citation type="journal article" date="2011" name="Genome Biol. Evol.">
        <title>Comparative whole genome sequence analysis of the carcinogenic bacterial model pathogen Helicobacter felis.</title>
        <authorList>
            <person name="Arnold I.C."/>
            <person name="Zigova Z."/>
            <person name="Holden M."/>
            <person name="Lawley T.D."/>
            <person name="Rad R."/>
            <person name="Dougan G."/>
            <person name="Falkow S."/>
            <person name="Bentley S.D."/>
            <person name="Muller A."/>
        </authorList>
    </citation>
    <scope>NUCLEOTIDE SEQUENCE [LARGE SCALE GENOMIC DNA]</scope>
    <source>
        <strain evidence="11">ATCC 49179 / CCUG 28539 / NCTC 12436 / CS1</strain>
    </source>
</reference>
<proteinExistence type="inferred from homology"/>
<dbReference type="OrthoDB" id="9771433at2"/>
<keyword evidence="11" id="KW-1185">Reference proteome</keyword>
<dbReference type="EC" id="4.1.3.30" evidence="9"/>
<dbReference type="PROSITE" id="PS00161">
    <property type="entry name" value="ISOCITRATE_LYASE"/>
    <property type="match status" value="1"/>
</dbReference>
<dbReference type="GO" id="GO:0046872">
    <property type="term" value="F:metal ion binding"/>
    <property type="evidence" value="ECO:0007669"/>
    <property type="project" value="UniProtKB-KW"/>
</dbReference>
<dbReference type="InterPro" id="IPR040442">
    <property type="entry name" value="Pyrv_kinase-like_dom_sf"/>
</dbReference>
<evidence type="ECO:0000256" key="5">
    <source>
        <dbReference type="ARBA" id="ARBA00022842"/>
    </source>
</evidence>
<dbReference type="InterPro" id="IPR039556">
    <property type="entry name" value="ICL/PEPM"/>
</dbReference>